<name>A0ABY9JZ14_9BACI</name>
<dbReference type="Proteomes" id="UP001197974">
    <property type="component" value="Chromosome"/>
</dbReference>
<evidence type="ECO:0000256" key="1">
    <source>
        <dbReference type="SAM" id="MobiDB-lite"/>
    </source>
</evidence>
<dbReference type="RefSeq" id="WP_226539344.1">
    <property type="nucleotide sequence ID" value="NZ_CP129013.1"/>
</dbReference>
<feature type="signal peptide" evidence="2">
    <location>
        <begin position="1"/>
        <end position="19"/>
    </location>
</feature>
<evidence type="ECO:0000313" key="3">
    <source>
        <dbReference type="EMBL" id="WLR42830.1"/>
    </source>
</evidence>
<protein>
    <submittedName>
        <fullName evidence="3">Uncharacterized protein</fullName>
    </submittedName>
</protein>
<reference evidence="3 4" key="1">
    <citation type="submission" date="2023-06" db="EMBL/GenBank/DDBJ databases">
        <title>Five Gram-positive bacteria isolated from mangrove sediments in Shenzhen, Guangdong, China.</title>
        <authorList>
            <person name="Yu S."/>
            <person name="Zheng W."/>
            <person name="Huang Y."/>
        </authorList>
    </citation>
    <scope>NUCLEOTIDE SEQUENCE [LARGE SCALE GENOMIC DNA]</scope>
    <source>
        <strain evidence="3 4">SaN35-3</strain>
    </source>
</reference>
<organism evidence="3 4">
    <name type="scientific">Bacillus carboniphilus</name>
    <dbReference type="NCBI Taxonomy" id="86663"/>
    <lineage>
        <taxon>Bacteria</taxon>
        <taxon>Bacillati</taxon>
        <taxon>Bacillota</taxon>
        <taxon>Bacilli</taxon>
        <taxon>Bacillales</taxon>
        <taxon>Bacillaceae</taxon>
        <taxon>Bacillus</taxon>
    </lineage>
</organism>
<sequence>MKKVLVLSSVLFLSTTSVAYGVYDQIHQENNYSNRIEEIQKSTQPEKLVSLSSKEFSRVEQKDQKMTITSQEKETQEQDQNVGEAEVQVTEEEKEIIEQGQNTTAGEVQREEKEKQTDKEESDKALIEPTIDDFYELVTTYKGVYKSILTNINENEQHEDLYNRLEGYQSFNDLYVEFESVATQTAVNNLLWGFIETEEGVFVLPACGPMLPDVDLQSDYELTKISDSEFMLKQFINYEESMYTPGTWTITMTRQGDDFILKDYHFE</sequence>
<evidence type="ECO:0000256" key="2">
    <source>
        <dbReference type="SAM" id="SignalP"/>
    </source>
</evidence>
<dbReference type="EMBL" id="CP129013">
    <property type="protein sequence ID" value="WLR42830.1"/>
    <property type="molecule type" value="Genomic_DNA"/>
</dbReference>
<gene>
    <name evidence="3" type="ORF">LC087_00885</name>
</gene>
<evidence type="ECO:0000313" key="4">
    <source>
        <dbReference type="Proteomes" id="UP001197974"/>
    </source>
</evidence>
<accession>A0ABY9JZ14</accession>
<feature type="chain" id="PRO_5046999044" evidence="2">
    <location>
        <begin position="20"/>
        <end position="267"/>
    </location>
</feature>
<keyword evidence="4" id="KW-1185">Reference proteome</keyword>
<keyword evidence="2" id="KW-0732">Signal</keyword>
<feature type="region of interest" description="Disordered" evidence="1">
    <location>
        <begin position="60"/>
        <end position="125"/>
    </location>
</feature>
<feature type="compositionally biased region" description="Basic and acidic residues" evidence="1">
    <location>
        <begin position="60"/>
        <end position="76"/>
    </location>
</feature>
<feature type="compositionally biased region" description="Basic and acidic residues" evidence="1">
    <location>
        <begin position="108"/>
        <end position="125"/>
    </location>
</feature>
<proteinExistence type="predicted"/>